<dbReference type="Proteomes" id="UP000887116">
    <property type="component" value="Unassembled WGS sequence"/>
</dbReference>
<protein>
    <submittedName>
        <fullName evidence="2">Uncharacterized protein</fullName>
    </submittedName>
</protein>
<proteinExistence type="predicted"/>
<evidence type="ECO:0000256" key="1">
    <source>
        <dbReference type="SAM" id="MobiDB-lite"/>
    </source>
</evidence>
<feature type="region of interest" description="Disordered" evidence="1">
    <location>
        <begin position="1"/>
        <end position="25"/>
    </location>
</feature>
<comment type="caution">
    <text evidence="2">The sequence shown here is derived from an EMBL/GenBank/DDBJ whole genome shotgun (WGS) entry which is preliminary data.</text>
</comment>
<keyword evidence="3" id="KW-1185">Reference proteome</keyword>
<name>A0A8X6FGE8_TRICU</name>
<feature type="compositionally biased region" description="Basic and acidic residues" evidence="1">
    <location>
        <begin position="16"/>
        <end position="25"/>
    </location>
</feature>
<feature type="compositionally biased region" description="Polar residues" evidence="1">
    <location>
        <begin position="1"/>
        <end position="14"/>
    </location>
</feature>
<dbReference type="OrthoDB" id="10311357at2759"/>
<dbReference type="EMBL" id="BMAO01012163">
    <property type="protein sequence ID" value="GFQ79432.1"/>
    <property type="molecule type" value="Genomic_DNA"/>
</dbReference>
<organism evidence="2 3">
    <name type="scientific">Trichonephila clavata</name>
    <name type="common">Joro spider</name>
    <name type="synonym">Nephila clavata</name>
    <dbReference type="NCBI Taxonomy" id="2740835"/>
    <lineage>
        <taxon>Eukaryota</taxon>
        <taxon>Metazoa</taxon>
        <taxon>Ecdysozoa</taxon>
        <taxon>Arthropoda</taxon>
        <taxon>Chelicerata</taxon>
        <taxon>Arachnida</taxon>
        <taxon>Araneae</taxon>
        <taxon>Araneomorphae</taxon>
        <taxon>Entelegynae</taxon>
        <taxon>Araneoidea</taxon>
        <taxon>Nephilidae</taxon>
        <taxon>Trichonephila</taxon>
    </lineage>
</organism>
<gene>
    <name evidence="2" type="ORF">TNCT_101861</name>
</gene>
<sequence>MKKFLNSETVTRPKSSSRETPERLQIKEYLSERRIKCRHLNTRIVADELRTSKGRPGDDENEPAVFGEERETPGIAAQFDTLSPSPDPFLSVPRGGRVKVVDRKRGFVPIPSTLLGLSHRPDFSLILHSDPARSVPAFEASNPRCLTGKAGFSHRPENPERYIPGGGGGINILSPLRITRMRGEGCRLRRPLVGEEAPTSIYISFLDMFLICFSFTPCSLVWDTLNEGFGEIFLLVNAMSCIIFA</sequence>
<reference evidence="2" key="1">
    <citation type="submission" date="2020-07" db="EMBL/GenBank/DDBJ databases">
        <title>Multicomponent nature underlies the extraordinary mechanical properties of spider dragline silk.</title>
        <authorList>
            <person name="Kono N."/>
            <person name="Nakamura H."/>
            <person name="Mori M."/>
            <person name="Yoshida Y."/>
            <person name="Ohtoshi R."/>
            <person name="Malay A.D."/>
            <person name="Moran D.A.P."/>
            <person name="Tomita M."/>
            <person name="Numata K."/>
            <person name="Arakawa K."/>
        </authorList>
    </citation>
    <scope>NUCLEOTIDE SEQUENCE</scope>
</reference>
<dbReference type="AlphaFoldDB" id="A0A8X6FGE8"/>
<accession>A0A8X6FGE8</accession>
<evidence type="ECO:0000313" key="2">
    <source>
        <dbReference type="EMBL" id="GFQ79432.1"/>
    </source>
</evidence>
<evidence type="ECO:0000313" key="3">
    <source>
        <dbReference type="Proteomes" id="UP000887116"/>
    </source>
</evidence>